<dbReference type="EMBL" id="NIZW01000012">
    <property type="protein sequence ID" value="PHQ34287.1"/>
    <property type="molecule type" value="Genomic_DNA"/>
</dbReference>
<dbReference type="RefSeq" id="WP_099261794.1">
    <property type="nucleotide sequence ID" value="NZ_NIZW01000012.1"/>
</dbReference>
<keyword evidence="2" id="KW-1185">Reference proteome</keyword>
<gene>
    <name evidence="1" type="ORF">CEE69_16810</name>
</gene>
<comment type="caution">
    <text evidence="1">The sequence shown here is derived from an EMBL/GenBank/DDBJ whole genome shotgun (WGS) entry which is preliminary data.</text>
</comment>
<dbReference type="OrthoDB" id="274570at2"/>
<accession>A0A2G1W5H6</accession>
<evidence type="ECO:0000313" key="2">
    <source>
        <dbReference type="Proteomes" id="UP000225740"/>
    </source>
</evidence>
<name>A0A2G1W5H6_9BACT</name>
<proteinExistence type="predicted"/>
<organism evidence="1 2">
    <name type="scientific">Rhodopirellula bahusiensis</name>
    <dbReference type="NCBI Taxonomy" id="2014065"/>
    <lineage>
        <taxon>Bacteria</taxon>
        <taxon>Pseudomonadati</taxon>
        <taxon>Planctomycetota</taxon>
        <taxon>Planctomycetia</taxon>
        <taxon>Pirellulales</taxon>
        <taxon>Pirellulaceae</taxon>
        <taxon>Rhodopirellula</taxon>
    </lineage>
</organism>
<sequence>MTRAETANLWTGRLQRFEQAQMTVAQFCAAEGVSQPSFYNWKRKLRSPRDPEGSAVAKFVPVSFQATLDRPTPAANHASATIELPGGVRIRVEVPTDSQPNALRKDLA</sequence>
<dbReference type="AlphaFoldDB" id="A0A2G1W5H6"/>
<dbReference type="GeneID" id="90609718"/>
<evidence type="ECO:0008006" key="3">
    <source>
        <dbReference type="Google" id="ProtNLM"/>
    </source>
</evidence>
<reference evidence="1 2" key="1">
    <citation type="submission" date="2017-06" db="EMBL/GenBank/DDBJ databases">
        <title>Description of Rhodopirellula bahusiensis sp. nov.</title>
        <authorList>
            <person name="Kizina J."/>
            <person name="Harder J."/>
        </authorList>
    </citation>
    <scope>NUCLEOTIDE SEQUENCE [LARGE SCALE GENOMIC DNA]</scope>
    <source>
        <strain evidence="1 2">SWK21</strain>
    </source>
</reference>
<protein>
    <recommendedName>
        <fullName evidence="3">Transposase</fullName>
    </recommendedName>
</protein>
<evidence type="ECO:0000313" key="1">
    <source>
        <dbReference type="EMBL" id="PHQ34287.1"/>
    </source>
</evidence>
<dbReference type="Proteomes" id="UP000225740">
    <property type="component" value="Unassembled WGS sequence"/>
</dbReference>
<dbReference type="NCBIfam" id="NF047593">
    <property type="entry name" value="IS66_ISAeme5_TnpA"/>
    <property type="match status" value="1"/>
</dbReference>